<comment type="caution">
    <text evidence="1">The sequence shown here is derived from an EMBL/GenBank/DDBJ whole genome shotgun (WGS) entry which is preliminary data.</text>
</comment>
<evidence type="ECO:0000313" key="1">
    <source>
        <dbReference type="EMBL" id="KKL14423.1"/>
    </source>
</evidence>
<reference evidence="1" key="1">
    <citation type="journal article" date="2015" name="Nature">
        <title>Complex archaea that bridge the gap between prokaryotes and eukaryotes.</title>
        <authorList>
            <person name="Spang A."/>
            <person name="Saw J.H."/>
            <person name="Jorgensen S.L."/>
            <person name="Zaremba-Niedzwiedzka K."/>
            <person name="Martijn J."/>
            <person name="Lind A.E."/>
            <person name="van Eijk R."/>
            <person name="Schleper C."/>
            <person name="Guy L."/>
            <person name="Ettema T.J."/>
        </authorList>
    </citation>
    <scope>NUCLEOTIDE SEQUENCE</scope>
</reference>
<dbReference type="EMBL" id="LAZR01040464">
    <property type="protein sequence ID" value="KKL14423.1"/>
    <property type="molecule type" value="Genomic_DNA"/>
</dbReference>
<dbReference type="AlphaFoldDB" id="A0A0F9DR67"/>
<feature type="non-terminal residue" evidence="1">
    <location>
        <position position="23"/>
    </location>
</feature>
<sequence length="23" mass="2879">MDYVDMRYQNLGYQNREALEELQ</sequence>
<organism evidence="1">
    <name type="scientific">marine sediment metagenome</name>
    <dbReference type="NCBI Taxonomy" id="412755"/>
    <lineage>
        <taxon>unclassified sequences</taxon>
        <taxon>metagenomes</taxon>
        <taxon>ecological metagenomes</taxon>
    </lineage>
</organism>
<gene>
    <name evidence="1" type="ORF">LCGC14_2515840</name>
</gene>
<proteinExistence type="predicted"/>
<name>A0A0F9DR67_9ZZZZ</name>
<protein>
    <submittedName>
        <fullName evidence="1">Uncharacterized protein</fullName>
    </submittedName>
</protein>
<accession>A0A0F9DR67</accession>